<dbReference type="GO" id="GO:0016887">
    <property type="term" value="F:ATP hydrolysis activity"/>
    <property type="evidence" value="ECO:0007669"/>
    <property type="project" value="InterPro"/>
</dbReference>
<organism evidence="15 16">
    <name type="scientific">Liberibacter crescens (strain BT-1)</name>
    <dbReference type="NCBI Taxonomy" id="1215343"/>
    <lineage>
        <taxon>Bacteria</taxon>
        <taxon>Pseudomonadati</taxon>
        <taxon>Pseudomonadota</taxon>
        <taxon>Alphaproteobacteria</taxon>
        <taxon>Hyphomicrobiales</taxon>
        <taxon>Rhizobiaceae</taxon>
        <taxon>Liberibacter</taxon>
    </lineage>
</organism>
<dbReference type="CDD" id="cd19499">
    <property type="entry name" value="RecA-like_ClpB_Hsp104-like"/>
    <property type="match status" value="1"/>
</dbReference>
<dbReference type="Pfam" id="PF17871">
    <property type="entry name" value="AAA_lid_9"/>
    <property type="match status" value="1"/>
</dbReference>
<evidence type="ECO:0000256" key="10">
    <source>
        <dbReference type="ARBA" id="ARBA00026057"/>
    </source>
</evidence>
<dbReference type="PANTHER" id="PTHR11638">
    <property type="entry name" value="ATP-DEPENDENT CLP PROTEASE"/>
    <property type="match status" value="1"/>
</dbReference>
<comment type="similarity">
    <text evidence="2 12">Belongs to the ClpA/ClpB family.</text>
</comment>
<dbReference type="Pfam" id="PF00004">
    <property type="entry name" value="AAA"/>
    <property type="match status" value="1"/>
</dbReference>
<dbReference type="PANTHER" id="PTHR11638:SF18">
    <property type="entry name" value="HEAT SHOCK PROTEIN 104"/>
    <property type="match status" value="1"/>
</dbReference>
<keyword evidence="16" id="KW-1185">Reference proteome</keyword>
<dbReference type="SUPFAM" id="SSF81923">
    <property type="entry name" value="Double Clp-N motif"/>
    <property type="match status" value="1"/>
</dbReference>
<dbReference type="STRING" id="1215343.B488_02820"/>
<dbReference type="FunFam" id="3.40.50.300:FF:000120">
    <property type="entry name" value="ATP-dependent chaperone ClpB"/>
    <property type="match status" value="1"/>
</dbReference>
<dbReference type="eggNOG" id="COG0542">
    <property type="taxonomic scope" value="Bacteria"/>
</dbReference>
<evidence type="ECO:0000256" key="3">
    <source>
        <dbReference type="ARBA" id="ARBA00017574"/>
    </source>
</evidence>
<dbReference type="PRINTS" id="PR00300">
    <property type="entry name" value="CLPPROTEASEA"/>
</dbReference>
<name>L0ETV4_LIBCB</name>
<keyword evidence="7 13" id="KW-0175">Coiled coil</keyword>
<dbReference type="InterPro" id="IPR019489">
    <property type="entry name" value="Clp_ATPase_C"/>
</dbReference>
<dbReference type="Gene3D" id="3.40.50.300">
    <property type="entry name" value="P-loop containing nucleotide triphosphate hydrolases"/>
    <property type="match status" value="3"/>
</dbReference>
<evidence type="ECO:0000256" key="11">
    <source>
        <dbReference type="PROSITE-ProRule" id="PRU01251"/>
    </source>
</evidence>
<dbReference type="InterPro" id="IPR003593">
    <property type="entry name" value="AAA+_ATPase"/>
</dbReference>
<dbReference type="InterPro" id="IPR050130">
    <property type="entry name" value="ClpA_ClpB"/>
</dbReference>
<dbReference type="Proteomes" id="UP000010799">
    <property type="component" value="Chromosome"/>
</dbReference>
<dbReference type="InterPro" id="IPR003959">
    <property type="entry name" value="ATPase_AAA_core"/>
</dbReference>
<dbReference type="GO" id="GO:0005524">
    <property type="term" value="F:ATP binding"/>
    <property type="evidence" value="ECO:0007669"/>
    <property type="project" value="UniProtKB-UniRule"/>
</dbReference>
<dbReference type="PATRIC" id="fig|1215343.11.peg.292"/>
<dbReference type="InterPro" id="IPR001270">
    <property type="entry name" value="ClpA/B"/>
</dbReference>
<dbReference type="Pfam" id="PF02861">
    <property type="entry name" value="Clp_N"/>
    <property type="match status" value="1"/>
</dbReference>
<evidence type="ECO:0000256" key="9">
    <source>
        <dbReference type="ARBA" id="ARBA00025613"/>
    </source>
</evidence>
<dbReference type="GO" id="GO:0005737">
    <property type="term" value="C:cytoplasm"/>
    <property type="evidence" value="ECO:0007669"/>
    <property type="project" value="UniProtKB-SubCell"/>
</dbReference>
<dbReference type="InterPro" id="IPR036628">
    <property type="entry name" value="Clp_N_dom_sf"/>
</dbReference>
<keyword evidence="6 12" id="KW-0067">ATP-binding</keyword>
<keyword evidence="13" id="KW-0963">Cytoplasm</keyword>
<keyword evidence="4 11" id="KW-0677">Repeat</keyword>
<keyword evidence="13" id="KW-0346">Stress response</keyword>
<evidence type="ECO:0000256" key="2">
    <source>
        <dbReference type="ARBA" id="ARBA00008675"/>
    </source>
</evidence>
<evidence type="ECO:0000259" key="14">
    <source>
        <dbReference type="PROSITE" id="PS51903"/>
    </source>
</evidence>
<dbReference type="AlphaFoldDB" id="L0ETV4"/>
<dbReference type="Pfam" id="PF07724">
    <property type="entry name" value="AAA_2"/>
    <property type="match status" value="1"/>
</dbReference>
<proteinExistence type="inferred from homology"/>
<dbReference type="PROSITE" id="PS00871">
    <property type="entry name" value="CLPAB_2"/>
    <property type="match status" value="1"/>
</dbReference>
<dbReference type="GO" id="GO:0034605">
    <property type="term" value="P:cellular response to heat"/>
    <property type="evidence" value="ECO:0007669"/>
    <property type="project" value="TreeGrafter"/>
</dbReference>
<evidence type="ECO:0000256" key="12">
    <source>
        <dbReference type="RuleBase" id="RU004432"/>
    </source>
</evidence>
<dbReference type="InterPro" id="IPR017730">
    <property type="entry name" value="Chaperonin_ClpB"/>
</dbReference>
<comment type="subcellular location">
    <subcellularLocation>
        <location evidence="1 13">Cytoplasm</location>
    </subcellularLocation>
</comment>
<comment type="function">
    <text evidence="9">Part of a stress-induced multi-chaperone system, it is involved in the recovery of the cell from heat-induced damage, in cooperation with DnaK, DnaJ and GrpE. Acts before DnaK, in the processing of protein aggregates. Protein binding stimulates the ATPase activity; ATP hydrolysis unfolds the denatured protein aggregates, which probably helps expose new hydrophobic binding sites on the surface of ClpB-bound aggregates, contributing to the solubilization and refolding of denatured protein aggregates by DnaK.</text>
</comment>
<dbReference type="CDD" id="cd00009">
    <property type="entry name" value="AAA"/>
    <property type="match status" value="1"/>
</dbReference>
<keyword evidence="5 12" id="KW-0547">Nucleotide-binding</keyword>
<dbReference type="Gene3D" id="1.10.8.60">
    <property type="match status" value="1"/>
</dbReference>
<dbReference type="InterPro" id="IPR028299">
    <property type="entry name" value="ClpA/B_CS2"/>
</dbReference>
<dbReference type="FunFam" id="3.40.50.300:FF:000010">
    <property type="entry name" value="Chaperone clpB 1, putative"/>
    <property type="match status" value="1"/>
</dbReference>
<dbReference type="HOGENOM" id="CLU_005070_4_0_5"/>
<dbReference type="InterPro" id="IPR004176">
    <property type="entry name" value="Clp_R_N"/>
</dbReference>
<dbReference type="InterPro" id="IPR027417">
    <property type="entry name" value="P-loop_NTPase"/>
</dbReference>
<dbReference type="EMBL" id="CP003789">
    <property type="protein sequence ID" value="AGA64275.1"/>
    <property type="molecule type" value="Genomic_DNA"/>
</dbReference>
<dbReference type="FunFam" id="3.40.50.300:FF:000025">
    <property type="entry name" value="ATP-dependent Clp protease subunit"/>
    <property type="match status" value="1"/>
</dbReference>
<keyword evidence="8 12" id="KW-0143">Chaperone</keyword>
<evidence type="ECO:0000256" key="7">
    <source>
        <dbReference type="ARBA" id="ARBA00023054"/>
    </source>
</evidence>
<evidence type="ECO:0000256" key="1">
    <source>
        <dbReference type="ARBA" id="ARBA00004496"/>
    </source>
</evidence>
<dbReference type="Gene3D" id="1.10.1780.10">
    <property type="entry name" value="Clp, N-terminal domain"/>
    <property type="match status" value="1"/>
</dbReference>
<dbReference type="PROSITE" id="PS51903">
    <property type="entry name" value="CLP_R"/>
    <property type="match status" value="1"/>
</dbReference>
<evidence type="ECO:0000313" key="15">
    <source>
        <dbReference type="EMBL" id="AGA64275.1"/>
    </source>
</evidence>
<evidence type="ECO:0000256" key="4">
    <source>
        <dbReference type="ARBA" id="ARBA00022737"/>
    </source>
</evidence>
<dbReference type="FunFam" id="1.10.8.60:FF:000017">
    <property type="entry name" value="ATP-dependent chaperone ClpB"/>
    <property type="match status" value="1"/>
</dbReference>
<evidence type="ECO:0000313" key="16">
    <source>
        <dbReference type="Proteomes" id="UP000010799"/>
    </source>
</evidence>
<feature type="domain" description="Clp R" evidence="14">
    <location>
        <begin position="3"/>
        <end position="146"/>
    </location>
</feature>
<feature type="coiled-coil region" evidence="13">
    <location>
        <begin position="412"/>
        <end position="492"/>
    </location>
</feature>
<evidence type="ECO:0000256" key="13">
    <source>
        <dbReference type="RuleBase" id="RU362034"/>
    </source>
</evidence>
<comment type="subunit">
    <text evidence="10">Homohexamer. The oligomerization is ATP-dependent.</text>
</comment>
<dbReference type="SUPFAM" id="SSF52540">
    <property type="entry name" value="P-loop containing nucleoside triphosphate hydrolases"/>
    <property type="match status" value="2"/>
</dbReference>
<evidence type="ECO:0000256" key="6">
    <source>
        <dbReference type="ARBA" id="ARBA00022840"/>
    </source>
</evidence>
<protein>
    <recommendedName>
        <fullName evidence="3 13">Chaperone protein ClpB</fullName>
    </recommendedName>
</protein>
<dbReference type="InterPro" id="IPR018368">
    <property type="entry name" value="ClpA/B_CS1"/>
</dbReference>
<dbReference type="NCBIfam" id="TIGR03346">
    <property type="entry name" value="chaperone_ClpB"/>
    <property type="match status" value="1"/>
</dbReference>
<dbReference type="SMART" id="SM01086">
    <property type="entry name" value="ClpB_D2-small"/>
    <property type="match status" value="1"/>
</dbReference>
<dbReference type="RefSeq" id="WP_015272702.1">
    <property type="nucleotide sequence ID" value="NC_019907.1"/>
</dbReference>
<reference evidence="15 16" key="1">
    <citation type="journal article" date="2012" name="Stand. Genomic Sci.">
        <title>Complete genome sequence of Liberibacter crescens BT-1.</title>
        <authorList>
            <person name="Leonard M.T."/>
            <person name="Fagen J.R."/>
            <person name="Davis-Richardson A.G."/>
            <person name="Davis M.J."/>
            <person name="Triplett E.W."/>
        </authorList>
    </citation>
    <scope>NUCLEOTIDE SEQUENCE [LARGE SCALE GENOMIC DNA]</scope>
    <source>
        <strain evidence="15 16">BT-1</strain>
    </source>
</reference>
<comment type="subunit">
    <text evidence="13">Homohexamer; The oligomerization is ATP-dependent.</text>
</comment>
<evidence type="ECO:0000256" key="8">
    <source>
        <dbReference type="ARBA" id="ARBA00023186"/>
    </source>
</evidence>
<accession>L0ETV4</accession>
<dbReference type="SMART" id="SM00382">
    <property type="entry name" value="AAA"/>
    <property type="match status" value="2"/>
</dbReference>
<dbReference type="KEGG" id="lcc:B488_02820"/>
<dbReference type="GO" id="GO:0042026">
    <property type="term" value="P:protein refolding"/>
    <property type="evidence" value="ECO:0007669"/>
    <property type="project" value="UniProtKB-UniRule"/>
</dbReference>
<gene>
    <name evidence="13" type="primary">clpB</name>
    <name evidence="15" type="ordered locus">B488_02820</name>
</gene>
<evidence type="ECO:0000256" key="5">
    <source>
        <dbReference type="ARBA" id="ARBA00022741"/>
    </source>
</evidence>
<sequence length="872" mass="97751">MDIAKYSELVRSYLQTSQTYALEQGHQQLIPEHILYVMLEDSQGMASLLIERAGGDIKKLSTCNKAILSKLPKITGSDVQVYISQNLVTLFSKAEEISKKAGDSFVTVERLLLAMASPKSSLAQLLKDSGITFDNLNKVINEIRKGRVADSANAEERFDSLKKYARDLTVEAREGKLDPVIGRDDEIRRTIQVLSRRTKNNPVLIGEPGVGKTAIVEGLALRIINGDVPETLKDKKLMALDMGALIAGTKMRGEFEERLKALLNEIQSENGGVILFIDEMHTLVGAGKADGAMDASNLLKPALARGELHCIGATTLDEYRKHVEKDPALARRFQSVIVDEPTVEDTISILRGLKERYEQHHKVRISDSSLVAAATLSNRYITDRFLPDKAIDLMDEAASRVRIQVDSKPEKLDELDRRIIQLKIEKEALKKERDSSSADRLNILEKELVTLEEQAHILTVRWQADKRKLVYAADLKKRLEAMRNELAIAQRNGEFQRAGELSYGLIPELEKELKAAESKDNETSAMIQEVVTADNIASVVSRWTGIPVDKMLESDRAKFLSMEDELAKSVIGQDIAVKAVSNAVRRSRAGLQDPNRPLGSFIFLGPTGVGKTELTKTLAKFMFDSDLAMVRIDMSEYMEKHSVARLIGAPPGYVGYEEGGSLTEAVRRRPYQVILFDEIEKAHSDVFNILLQVLDEGRLTDGQGRTVDFRNTMIIMTSNLGAEYLVEANDDDIDQKLQDQVMEVVRSSFRPEFLNRIDEIILFQRLRKSEIGKIVNIQLNRIFSLLSERKVSIHLDSQVIDWLSERGYDPVYGARPLKRIIQRYVQDPLAEKILSNSIPDGASIKVSVGSDRLNFQVFDSTYENSKEEFSTA</sequence>
<dbReference type="InterPro" id="IPR041546">
    <property type="entry name" value="ClpA/ClpB_AAA_lid"/>
</dbReference>
<dbReference type="PROSITE" id="PS00870">
    <property type="entry name" value="CLPAB_1"/>
    <property type="match status" value="1"/>
</dbReference>
<dbReference type="Pfam" id="PF10431">
    <property type="entry name" value="ClpB_D2-small"/>
    <property type="match status" value="1"/>
</dbReference>